<organism evidence="2 3">
    <name type="scientific">Cricetulus griseus</name>
    <name type="common">Chinese hamster</name>
    <name type="synonym">Cricetulus barabensis griseus</name>
    <dbReference type="NCBI Taxonomy" id="10029"/>
    <lineage>
        <taxon>Eukaryota</taxon>
        <taxon>Metazoa</taxon>
        <taxon>Chordata</taxon>
        <taxon>Craniata</taxon>
        <taxon>Vertebrata</taxon>
        <taxon>Euteleostomi</taxon>
        <taxon>Mammalia</taxon>
        <taxon>Eutheria</taxon>
        <taxon>Euarchontoglires</taxon>
        <taxon>Glires</taxon>
        <taxon>Rodentia</taxon>
        <taxon>Myomorpha</taxon>
        <taxon>Muroidea</taxon>
        <taxon>Cricetidae</taxon>
        <taxon>Cricetinae</taxon>
        <taxon>Cricetulus</taxon>
    </lineage>
</organism>
<proteinExistence type="predicted"/>
<feature type="region of interest" description="Disordered" evidence="1">
    <location>
        <begin position="400"/>
        <end position="605"/>
    </location>
</feature>
<reference evidence="2" key="2">
    <citation type="submission" date="2025-09" db="UniProtKB">
        <authorList>
            <consortium name="Ensembl"/>
        </authorList>
    </citation>
    <scope>IDENTIFICATION</scope>
</reference>
<dbReference type="Proteomes" id="UP000694386">
    <property type="component" value="Unplaced"/>
</dbReference>
<name>A0A8C2MUE6_CRIGR</name>
<dbReference type="Ensembl" id="ENSCGRT00001028380.1">
    <property type="protein sequence ID" value="ENSCGRP00001024134.1"/>
    <property type="gene ID" value="ENSCGRG00001022133.1"/>
</dbReference>
<dbReference type="InterPro" id="IPR028750">
    <property type="entry name" value="CEP350/CC187"/>
</dbReference>
<evidence type="ECO:0000313" key="3">
    <source>
        <dbReference type="Proteomes" id="UP000694386"/>
    </source>
</evidence>
<dbReference type="GO" id="GO:0005813">
    <property type="term" value="C:centrosome"/>
    <property type="evidence" value="ECO:0007669"/>
    <property type="project" value="InterPro"/>
</dbReference>
<accession>A0A8C2MUE6</accession>
<dbReference type="GO" id="GO:0034453">
    <property type="term" value="P:microtubule anchoring"/>
    <property type="evidence" value="ECO:0007669"/>
    <property type="project" value="InterPro"/>
</dbReference>
<dbReference type="PANTHER" id="PTHR13958">
    <property type="entry name" value="CENTROSOME-ASSOCIATED PROTEIN 350"/>
    <property type="match status" value="1"/>
</dbReference>
<sequence>MPTPAMGVLPTYRRVTLQNYPMDSQQEDLYSLKASGRMAHQKASSRAREEAFHLHAAKDSPLTTLRRSMLSQKLGTLPPAPYVAWSDFTKKPGPHMKASSLSMWSSCLDPRDMKSSVSSGRFTGSSGGHESCALFHGPWKERPPLVLAPQRQPRKSNPRLEQLKDKIRAQAQWQASCASLGTSVPSSASCLYKTSSTMLRQKTLKVASSPPVTTCPGSGILHAAEHRSKDRASFRLGQELSRIPQCHNSVPRTNIKKPRSASYKREIPKSSVLRRTAKGRGSDKKAAIVGDSPAHTWLSKPTCTHSDHQVSDHTPSLAFHGQSASIQGAMEILQNLRHQIQAGLELARHSRVARKFSSSKPRQQNLAGKRQQGPQSTWDMQGSFSKSAWTATERKCSSLDRAGNLHSQKHWKKAMAERESCPQRAWTAQGKDTFFQRPGSTPEKSSPFSQRPWSAMGWQTCPQRAWEAQGHDTSFQRSESPPKKPSPFSQRPWSALAGQASCKDWEVPGSSPWSSSVAKPHPALHQPWSSSCVQKSSPYSKGKSAVPPPSKAKPAWLEPAQAFSQSKLAKEQDTQGTPPCPRPRQSLGRAHKSESLRDFMRQKAQARRKQAMEQKALATHALELRNQRLQEVYRKQREAVLGKAVPVVSQRRPGIVTFVPSSIQSWGLEAPESLRPPERKWSKVTSGTVLGDQEAPDSFCLCLNKPWNRAETRDTGRPRDGYKQARLQALETMAKVLKQRIDILTTKLHKSTSSDTAGDLASDMLSLSPSTAPVTPTFTPPSYPRSLVSDESRETSQDWVDMQAKPLPPSTYFQDGEMLSWRPNWEPQSLNLGTHIESQPQGGAGYAPASVSHSQLCPAGLSSNGALSKGLKKKLQREMATLQDLGACMRSSLGVPVASDSTCDSLWQEEIPEAKKAGLVTPWTTHSCGKGEPADRPWDGWSGGQGGLPWAASTV</sequence>
<feature type="region of interest" description="Disordered" evidence="1">
    <location>
        <begin position="274"/>
        <end position="313"/>
    </location>
</feature>
<feature type="compositionally biased region" description="Polar residues" evidence="1">
    <location>
        <begin position="438"/>
        <end position="452"/>
    </location>
</feature>
<feature type="region of interest" description="Disordered" evidence="1">
    <location>
        <begin position="928"/>
        <end position="955"/>
    </location>
</feature>
<dbReference type="GO" id="GO:0008017">
    <property type="term" value="F:microtubule binding"/>
    <property type="evidence" value="ECO:0007669"/>
    <property type="project" value="InterPro"/>
</dbReference>
<feature type="compositionally biased region" description="Basic and acidic residues" evidence="1">
    <location>
        <begin position="591"/>
        <end position="601"/>
    </location>
</feature>
<dbReference type="AlphaFoldDB" id="A0A8C2MUE6"/>
<feature type="region of interest" description="Disordered" evidence="1">
    <location>
        <begin position="351"/>
        <end position="384"/>
    </location>
</feature>
<evidence type="ECO:0000313" key="2">
    <source>
        <dbReference type="Ensembl" id="ENSCGRP00001024134.1"/>
    </source>
</evidence>
<feature type="region of interest" description="Disordered" evidence="1">
    <location>
        <begin position="771"/>
        <end position="796"/>
    </location>
</feature>
<dbReference type="PANTHER" id="PTHR13958:SF5">
    <property type="entry name" value="COILED-COIL DOMAIN-CONTAINING PROTEIN 187"/>
    <property type="match status" value="1"/>
</dbReference>
<protein>
    <submittedName>
        <fullName evidence="2">Coiled-coil domain containing 187</fullName>
    </submittedName>
</protein>
<feature type="compositionally biased region" description="Polar residues" evidence="1">
    <location>
        <begin position="527"/>
        <end position="539"/>
    </location>
</feature>
<feature type="compositionally biased region" description="Polar residues" evidence="1">
    <location>
        <begin position="356"/>
        <end position="384"/>
    </location>
</feature>
<evidence type="ECO:0000256" key="1">
    <source>
        <dbReference type="SAM" id="MobiDB-lite"/>
    </source>
</evidence>
<reference evidence="2" key="1">
    <citation type="submission" date="2025-08" db="UniProtKB">
        <authorList>
            <consortium name="Ensembl"/>
        </authorList>
    </citation>
    <scope>IDENTIFICATION</scope>
</reference>